<dbReference type="InterPro" id="IPR052478">
    <property type="entry name" value="Metabolite_Synth_Reg"/>
</dbReference>
<feature type="region of interest" description="Disordered" evidence="7">
    <location>
        <begin position="531"/>
        <end position="553"/>
    </location>
</feature>
<evidence type="ECO:0000256" key="2">
    <source>
        <dbReference type="ARBA" id="ARBA00022833"/>
    </source>
</evidence>
<dbReference type="GO" id="GO:0008270">
    <property type="term" value="F:zinc ion binding"/>
    <property type="evidence" value="ECO:0007669"/>
    <property type="project" value="InterPro"/>
</dbReference>
<dbReference type="GO" id="GO:0003677">
    <property type="term" value="F:DNA binding"/>
    <property type="evidence" value="ECO:0007669"/>
    <property type="project" value="UniProtKB-KW"/>
</dbReference>
<evidence type="ECO:0000313" key="10">
    <source>
        <dbReference type="EMBL" id="KGO68797.1"/>
    </source>
</evidence>
<dbReference type="CDD" id="cd12148">
    <property type="entry name" value="fungal_TF_MHR"/>
    <property type="match status" value="1"/>
</dbReference>
<keyword evidence="8" id="KW-0732">Signal</keyword>
<dbReference type="Gene3D" id="3.10.450.50">
    <property type="match status" value="1"/>
</dbReference>
<dbReference type="InterPro" id="IPR032710">
    <property type="entry name" value="NTF2-like_dom_sf"/>
</dbReference>
<evidence type="ECO:0000259" key="9">
    <source>
        <dbReference type="Pfam" id="PF04082"/>
    </source>
</evidence>
<dbReference type="GO" id="GO:0003700">
    <property type="term" value="F:DNA-binding transcription factor activity"/>
    <property type="evidence" value="ECO:0007669"/>
    <property type="project" value="TreeGrafter"/>
</dbReference>
<dbReference type="SUPFAM" id="SSF54427">
    <property type="entry name" value="NTF2-like"/>
    <property type="match status" value="1"/>
</dbReference>
<dbReference type="PANTHER" id="PTHR31779">
    <property type="entry name" value="2-NITROPROPANE DIOXYGENASE FAMILY, PUTATIVE (AFU_ORTHOLOGUE AFUA_2G17430)-RELATED"/>
    <property type="match status" value="1"/>
</dbReference>
<accession>A0A0A2KLU6</accession>
<dbReference type="GO" id="GO:0006351">
    <property type="term" value="P:DNA-templated transcription"/>
    <property type="evidence" value="ECO:0007669"/>
    <property type="project" value="InterPro"/>
</dbReference>
<reference evidence="10 11" key="1">
    <citation type="journal article" date="2015" name="Mol. Plant Microbe Interact.">
        <title>Genome, transcriptome, and functional analyses of Penicillium expansum provide new insights into secondary metabolism and pathogenicity.</title>
        <authorList>
            <person name="Ballester A.R."/>
            <person name="Marcet-Houben M."/>
            <person name="Levin E."/>
            <person name="Sela N."/>
            <person name="Selma-Lazaro C."/>
            <person name="Carmona L."/>
            <person name="Wisniewski M."/>
            <person name="Droby S."/>
            <person name="Gonzalez-Candelas L."/>
            <person name="Gabaldon T."/>
        </authorList>
    </citation>
    <scope>NUCLEOTIDE SEQUENCE [LARGE SCALE GENOMIC DNA]</scope>
    <source>
        <strain evidence="10 11">PHI-1</strain>
    </source>
</reference>
<dbReference type="EMBL" id="JQGA01001177">
    <property type="protein sequence ID" value="KGO68797.1"/>
    <property type="molecule type" value="Genomic_DNA"/>
</dbReference>
<dbReference type="STRING" id="40296.A0A0A2KLU6"/>
<keyword evidence="4" id="KW-0238">DNA-binding</keyword>
<feature type="compositionally biased region" description="Polar residues" evidence="7">
    <location>
        <begin position="306"/>
        <end position="321"/>
    </location>
</feature>
<gene>
    <name evidence="10" type="ORF">PITC_076790</name>
</gene>
<protein>
    <submittedName>
        <fullName evidence="10">Transcription factor, fungi</fullName>
    </submittedName>
</protein>
<feature type="region of interest" description="Disordered" evidence="7">
    <location>
        <begin position="301"/>
        <end position="321"/>
    </location>
</feature>
<keyword evidence="6" id="KW-0539">Nucleus</keyword>
<evidence type="ECO:0000256" key="7">
    <source>
        <dbReference type="SAM" id="MobiDB-lite"/>
    </source>
</evidence>
<dbReference type="GO" id="GO:0009410">
    <property type="term" value="P:response to xenobiotic stimulus"/>
    <property type="evidence" value="ECO:0007669"/>
    <property type="project" value="TreeGrafter"/>
</dbReference>
<dbReference type="InterPro" id="IPR007219">
    <property type="entry name" value="XnlR_reg_dom"/>
</dbReference>
<feature type="signal peptide" evidence="8">
    <location>
        <begin position="1"/>
        <end position="22"/>
    </location>
</feature>
<evidence type="ECO:0000256" key="6">
    <source>
        <dbReference type="ARBA" id="ARBA00023242"/>
    </source>
</evidence>
<dbReference type="Proteomes" id="UP000030104">
    <property type="component" value="Unassembled WGS sequence"/>
</dbReference>
<proteinExistence type="predicted"/>
<keyword evidence="2" id="KW-0862">Zinc</keyword>
<evidence type="ECO:0000256" key="3">
    <source>
        <dbReference type="ARBA" id="ARBA00023015"/>
    </source>
</evidence>
<keyword evidence="1" id="KW-0479">Metal-binding</keyword>
<keyword evidence="5" id="KW-0804">Transcription</keyword>
<feature type="chain" id="PRO_5001990365" evidence="8">
    <location>
        <begin position="23"/>
        <end position="859"/>
    </location>
</feature>
<feature type="compositionally biased region" description="Basic and acidic residues" evidence="7">
    <location>
        <begin position="541"/>
        <end position="553"/>
    </location>
</feature>
<dbReference type="AlphaFoldDB" id="A0A0A2KLU6"/>
<keyword evidence="3" id="KW-0805">Transcription regulation</keyword>
<dbReference type="OrthoDB" id="9986881at2759"/>
<dbReference type="HOGENOM" id="CLU_019691_1_0_1"/>
<evidence type="ECO:0000256" key="8">
    <source>
        <dbReference type="SAM" id="SignalP"/>
    </source>
</evidence>
<dbReference type="PANTHER" id="PTHR31779:SF5">
    <property type="entry name" value="ZN(II)2CYS6 TRANSCRIPTION FACTOR (EUROFUNG)"/>
    <property type="match status" value="1"/>
</dbReference>
<dbReference type="Pfam" id="PF04082">
    <property type="entry name" value="Fungal_trans"/>
    <property type="match status" value="1"/>
</dbReference>
<evidence type="ECO:0000313" key="11">
    <source>
        <dbReference type="Proteomes" id="UP000030104"/>
    </source>
</evidence>
<dbReference type="PhylomeDB" id="A0A0A2KLU6"/>
<evidence type="ECO:0000256" key="5">
    <source>
        <dbReference type="ARBA" id="ARBA00023163"/>
    </source>
</evidence>
<name>A0A0A2KLU6_PENIT</name>
<evidence type="ECO:0000256" key="1">
    <source>
        <dbReference type="ARBA" id="ARBA00022723"/>
    </source>
</evidence>
<comment type="caution">
    <text evidence="10">The sequence shown here is derived from an EMBL/GenBank/DDBJ whole genome shotgun (WGS) entry which is preliminary data.</text>
</comment>
<organism evidence="10 11">
    <name type="scientific">Penicillium italicum</name>
    <name type="common">Blue mold</name>
    <dbReference type="NCBI Taxonomy" id="40296"/>
    <lineage>
        <taxon>Eukaryota</taxon>
        <taxon>Fungi</taxon>
        <taxon>Dikarya</taxon>
        <taxon>Ascomycota</taxon>
        <taxon>Pezizomycotina</taxon>
        <taxon>Eurotiomycetes</taxon>
        <taxon>Eurotiomycetidae</taxon>
        <taxon>Eurotiales</taxon>
        <taxon>Aspergillaceae</taxon>
        <taxon>Penicillium</taxon>
    </lineage>
</organism>
<sequence>MILSQYLSYVILAFLLPSATFGRSIPSFFGDSTQSPLLRSGCDDGTGIVDPDGKCNGTGVVDDPVPHDREGFKFENPSTDCKYASQPHIWDSFKNLEKDMNKLFTLIHKNVRFTVVGHHPIAGRYHDLKHFYVNALRRVSMLFLDHADLFEIHPQGIYGGCNAEWSVEEIQFKGVMNSGDKFDITNVWFTRWHNGQMVEIRTYIDAPMIIDALQKNEIWWNGTTLRDNLQYMPGPADVRVNASQALAFSLHFVCAQTGAECQYNERKKRARSYSLYRANQSLSERPTDGWSTSVPSSISAAAKATVQASPRPTSSSEGVTNSLQANSGAAFVRKLGLKIDPAHAPRLQLFAWNIGERRISQTPSAALPSMSTTAAPAPPTITKMISQEEMRRLAAIYFEKVDPCYTFLDRKTIFTRIAKRWEYSSSPIDSAEQPHDAVLCGVAAFGYLFTRREIIAIEVRLIETARILLDKSILAAETPSVEIVTGWVLRAAYLRMTASPHAAWMASCTLMHLIEAAGLHIETSEPEATDLLQASPSGTHDSQDGDMKHQGISDPETQRRLFGMARHLNTWISFDLGRSRVVLHGATALFPTSTSPSRKPPQQAPPRVPRADLFHLLPLSEKLDPTGPSPQDLSELETALISVLDIFYSEPSLILVQCNLMLCIYRRLRALNPHGPLSSDLLDRVLALAGRGLRAAREMVASSCPWHQVANVPFQVVCSLLAIDNRAALALLADAMQTLREVLAAYDTTSMREAYSTAYLLIALHQRRKEDDALALAEVLRVNTAATAQAGDQTDKQIARTSLADQTQRQGQAAPDALVSDAEFSWLGDLMIDMPSLQNFDLDQFLMTDVPWPLPEMGI</sequence>
<dbReference type="OMA" id="TCVRFEY"/>
<feature type="domain" description="Xylanolytic transcriptional activator regulatory" evidence="9">
    <location>
        <begin position="396"/>
        <end position="580"/>
    </location>
</feature>
<evidence type="ECO:0000256" key="4">
    <source>
        <dbReference type="ARBA" id="ARBA00023125"/>
    </source>
</evidence>
<keyword evidence="11" id="KW-1185">Reference proteome</keyword>